<dbReference type="InterPro" id="IPR050789">
    <property type="entry name" value="Diverse_Enzym_Activities"/>
</dbReference>
<organism evidence="2 3">
    <name type="scientific">Geomicrobium halophilum</name>
    <dbReference type="NCBI Taxonomy" id="549000"/>
    <lineage>
        <taxon>Bacteria</taxon>
        <taxon>Bacillati</taxon>
        <taxon>Bacillota</taxon>
        <taxon>Bacilli</taxon>
        <taxon>Bacillales</taxon>
        <taxon>Geomicrobium</taxon>
    </lineage>
</organism>
<evidence type="ECO:0000313" key="2">
    <source>
        <dbReference type="EMBL" id="MBB6448391.1"/>
    </source>
</evidence>
<name>A0A841PQ08_9BACL</name>
<evidence type="ECO:0000259" key="1">
    <source>
        <dbReference type="Pfam" id="PF00144"/>
    </source>
</evidence>
<dbReference type="SUPFAM" id="SSF56601">
    <property type="entry name" value="beta-lactamase/transpeptidase-like"/>
    <property type="match status" value="1"/>
</dbReference>
<dbReference type="Proteomes" id="UP000568839">
    <property type="component" value="Unassembled WGS sequence"/>
</dbReference>
<dbReference type="PANTHER" id="PTHR43283">
    <property type="entry name" value="BETA-LACTAMASE-RELATED"/>
    <property type="match status" value="1"/>
</dbReference>
<dbReference type="EMBL" id="JACHHJ010000001">
    <property type="protein sequence ID" value="MBB6448391.1"/>
    <property type="molecule type" value="Genomic_DNA"/>
</dbReference>
<dbReference type="InterPro" id="IPR012338">
    <property type="entry name" value="Beta-lactam/transpept-like"/>
</dbReference>
<gene>
    <name evidence="2" type="ORF">HNR44_000340</name>
</gene>
<sequence>MGKLKKASAIGFTAAALYTVTQAAKNWNALTLFHEHKRAHHFRHMDQVLPSATIRRAEKPFSFQENISSFTLPDTYSFKGETKRLNNWLADTDTTGFLVIKDDEIISESYFQGSDRTSKFTSWSMAKSVISAMIGIAIAEGRISSIHDPITDYVPELTGSGYENVPIEHALMMASGVHFNENYHQIFSDIKQVFYHILIFNRSIDHYMKKIKSSRPSGERFAYVSMDTQVLGMIIRNVTGMEPSQYLERKIWQEIGTEYDAFWNQDRLGTDLSFCGLNATLRDYAKIGRLYQQKGYWLGKQIIPQYWVEASTTSTAAHLKDNQTLGYQYQWWVPHHENKDFLAIGIWGQYIYVHPDQNTIIVKTSIDADFEDHELETIAVFREITRHLSEQD</sequence>
<protein>
    <submittedName>
        <fullName evidence="2">CubicO group peptidase (Beta-lactamase class C family)</fullName>
    </submittedName>
</protein>
<feature type="domain" description="Beta-lactamase-related" evidence="1">
    <location>
        <begin position="97"/>
        <end position="365"/>
    </location>
</feature>
<evidence type="ECO:0000313" key="3">
    <source>
        <dbReference type="Proteomes" id="UP000568839"/>
    </source>
</evidence>
<reference evidence="2 3" key="1">
    <citation type="submission" date="2020-08" db="EMBL/GenBank/DDBJ databases">
        <title>Genomic Encyclopedia of Type Strains, Phase IV (KMG-IV): sequencing the most valuable type-strain genomes for metagenomic binning, comparative biology and taxonomic classification.</title>
        <authorList>
            <person name="Goeker M."/>
        </authorList>
    </citation>
    <scope>NUCLEOTIDE SEQUENCE [LARGE SCALE GENOMIC DNA]</scope>
    <source>
        <strain evidence="2 3">DSM 21769</strain>
    </source>
</reference>
<dbReference type="PANTHER" id="PTHR43283:SF14">
    <property type="entry name" value="BLL8153 PROTEIN"/>
    <property type="match status" value="1"/>
</dbReference>
<dbReference type="AlphaFoldDB" id="A0A841PQ08"/>
<proteinExistence type="predicted"/>
<dbReference type="RefSeq" id="WP_184402393.1">
    <property type="nucleotide sequence ID" value="NZ_JACHHJ010000001.1"/>
</dbReference>
<accession>A0A841PQ08</accession>
<keyword evidence="3" id="KW-1185">Reference proteome</keyword>
<dbReference type="InterPro" id="IPR001466">
    <property type="entry name" value="Beta-lactam-related"/>
</dbReference>
<dbReference type="Gene3D" id="3.40.710.10">
    <property type="entry name" value="DD-peptidase/beta-lactamase superfamily"/>
    <property type="match status" value="1"/>
</dbReference>
<comment type="caution">
    <text evidence="2">The sequence shown here is derived from an EMBL/GenBank/DDBJ whole genome shotgun (WGS) entry which is preliminary data.</text>
</comment>
<dbReference type="Pfam" id="PF00144">
    <property type="entry name" value="Beta-lactamase"/>
    <property type="match status" value="1"/>
</dbReference>